<sequence length="167" mass="17699">MYRITAVSTGNVCRSPLAEYLIRRALHAAGIDDVDVDSAGTSDGEAGSGADPRAVSLLAAAGLDASGHTARRFAPERFAATDLVLALDIDHYTALRRLAPTPAEQAKVRMLRSFDPAFAGRGPADQGIYDPWFGDEDDFEACRQMISAALPGLVEHVRAETADARGA</sequence>
<dbReference type="PRINTS" id="PR00719">
    <property type="entry name" value="LMWPTPASE"/>
</dbReference>
<evidence type="ECO:0000256" key="4">
    <source>
        <dbReference type="ARBA" id="ARBA00022912"/>
    </source>
</evidence>
<evidence type="ECO:0000256" key="3">
    <source>
        <dbReference type="ARBA" id="ARBA00022801"/>
    </source>
</evidence>
<dbReference type="Pfam" id="PF01451">
    <property type="entry name" value="LMWPc"/>
    <property type="match status" value="1"/>
</dbReference>
<dbReference type="PANTHER" id="PTHR11717:SF7">
    <property type="entry name" value="LOW MOLECULAR WEIGHT PHOSPHOTYROSINE PROTEIN PHOSPHATASE"/>
    <property type="match status" value="1"/>
</dbReference>
<dbReference type="Gene3D" id="3.40.50.2300">
    <property type="match status" value="1"/>
</dbReference>
<dbReference type="RefSeq" id="WP_373971937.1">
    <property type="nucleotide sequence ID" value="NZ_JBHDLJ010000006.1"/>
</dbReference>
<organism evidence="6 7">
    <name type="scientific">Arthrobacter halodurans</name>
    <dbReference type="NCBI Taxonomy" id="516699"/>
    <lineage>
        <taxon>Bacteria</taxon>
        <taxon>Bacillati</taxon>
        <taxon>Actinomycetota</taxon>
        <taxon>Actinomycetes</taxon>
        <taxon>Micrococcales</taxon>
        <taxon>Micrococcaceae</taxon>
        <taxon>Arthrobacter</taxon>
    </lineage>
</organism>
<dbReference type="InterPro" id="IPR050438">
    <property type="entry name" value="LMW_PTPase"/>
</dbReference>
<dbReference type="InterPro" id="IPR023485">
    <property type="entry name" value="Ptyr_pPase"/>
</dbReference>
<protein>
    <recommendedName>
        <fullName evidence="2">protein-tyrosine-phosphatase</fullName>
        <ecNumber evidence="2">3.1.3.48</ecNumber>
    </recommendedName>
</protein>
<dbReference type="EC" id="3.1.3.48" evidence="2"/>
<keyword evidence="4" id="KW-0904">Protein phosphatase</keyword>
<accession>A0ABV4UM76</accession>
<dbReference type="SMART" id="SM00226">
    <property type="entry name" value="LMWPc"/>
    <property type="match status" value="1"/>
</dbReference>
<dbReference type="CDD" id="cd16343">
    <property type="entry name" value="LMWPTP"/>
    <property type="match status" value="1"/>
</dbReference>
<keyword evidence="3 6" id="KW-0378">Hydrolase</keyword>
<dbReference type="SUPFAM" id="SSF52788">
    <property type="entry name" value="Phosphotyrosine protein phosphatases I"/>
    <property type="match status" value="1"/>
</dbReference>
<dbReference type="InterPro" id="IPR017867">
    <property type="entry name" value="Tyr_phospatase_low_mol_wt"/>
</dbReference>
<dbReference type="EMBL" id="JBHDLJ010000006">
    <property type="protein sequence ID" value="MFB0834765.1"/>
    <property type="molecule type" value="Genomic_DNA"/>
</dbReference>
<proteinExistence type="inferred from homology"/>
<feature type="domain" description="Phosphotyrosine protein phosphatase I" evidence="5">
    <location>
        <begin position="2"/>
        <end position="156"/>
    </location>
</feature>
<dbReference type="Proteomes" id="UP001575652">
    <property type="component" value="Unassembled WGS sequence"/>
</dbReference>
<evidence type="ECO:0000256" key="1">
    <source>
        <dbReference type="ARBA" id="ARBA00011063"/>
    </source>
</evidence>
<dbReference type="PANTHER" id="PTHR11717">
    <property type="entry name" value="LOW MOLECULAR WEIGHT PROTEIN TYROSINE PHOSPHATASE"/>
    <property type="match status" value="1"/>
</dbReference>
<comment type="caution">
    <text evidence="6">The sequence shown here is derived from an EMBL/GenBank/DDBJ whole genome shotgun (WGS) entry which is preliminary data.</text>
</comment>
<evidence type="ECO:0000313" key="6">
    <source>
        <dbReference type="EMBL" id="MFB0834765.1"/>
    </source>
</evidence>
<keyword evidence="7" id="KW-1185">Reference proteome</keyword>
<comment type="similarity">
    <text evidence="1">Belongs to the low molecular weight phosphotyrosine protein phosphatase family.</text>
</comment>
<dbReference type="InterPro" id="IPR036196">
    <property type="entry name" value="Ptyr_pPase_sf"/>
</dbReference>
<evidence type="ECO:0000259" key="5">
    <source>
        <dbReference type="SMART" id="SM00226"/>
    </source>
</evidence>
<reference evidence="6 7" key="1">
    <citation type="submission" date="2024-09" db="EMBL/GenBank/DDBJ databases">
        <authorList>
            <person name="Salinas-Garcia M.A."/>
            <person name="Prieme A."/>
        </authorList>
    </citation>
    <scope>NUCLEOTIDE SEQUENCE [LARGE SCALE GENOMIC DNA]</scope>
    <source>
        <strain evidence="6 7">DSM 21081</strain>
    </source>
</reference>
<name>A0ABV4UM76_9MICC</name>
<evidence type="ECO:0000313" key="7">
    <source>
        <dbReference type="Proteomes" id="UP001575652"/>
    </source>
</evidence>
<dbReference type="GO" id="GO:0004725">
    <property type="term" value="F:protein tyrosine phosphatase activity"/>
    <property type="evidence" value="ECO:0007669"/>
    <property type="project" value="UniProtKB-EC"/>
</dbReference>
<gene>
    <name evidence="6" type="ORF">ACETWP_09215</name>
</gene>
<evidence type="ECO:0000256" key="2">
    <source>
        <dbReference type="ARBA" id="ARBA00013064"/>
    </source>
</evidence>